<accession>A0A9W5F0H7</accession>
<dbReference type="RefSeq" id="WP_059426921.1">
    <property type="nucleotide sequence ID" value="NZ_FAUT01000001.1"/>
</dbReference>
<dbReference type="EMBL" id="FAUW01000004">
    <property type="protein sequence ID" value="CUU85529.1"/>
    <property type="molecule type" value="Genomic_DNA"/>
</dbReference>
<evidence type="ECO:0000313" key="2">
    <source>
        <dbReference type="EMBL" id="CUU85529.1"/>
    </source>
</evidence>
<dbReference type="AlphaFoldDB" id="A0A9W5F0H7"/>
<dbReference type="Proteomes" id="UP000052257">
    <property type="component" value="Unassembled WGS sequence"/>
</dbReference>
<gene>
    <name evidence="2" type="ORF">ERS739220_01598</name>
</gene>
<dbReference type="Pfam" id="PF13524">
    <property type="entry name" value="Glyco_trans_1_2"/>
    <property type="match status" value="1"/>
</dbReference>
<evidence type="ECO:0000259" key="1">
    <source>
        <dbReference type="Pfam" id="PF13524"/>
    </source>
</evidence>
<dbReference type="InterPro" id="IPR055259">
    <property type="entry name" value="YkvP/CgeB_Glyco_trans-like"/>
</dbReference>
<evidence type="ECO:0000313" key="3">
    <source>
        <dbReference type="Proteomes" id="UP000052257"/>
    </source>
</evidence>
<name>A0A9W5F0H7_CAMHY</name>
<sequence length="348" mass="41281">MKIALIADKLTMSSLMAEDNISVTNITKYNYKNVFQQWKPDILFVESAWNGYNDLWKYKIASYSNSLKYNKIQLQFILNYIKKRIMRNNKQLKAVVQYAKDLKIPTVFWNKEDGVHFDRFIDSAKLFDYIFTVDQNCIPKYRAVVDSNVAVNTLIFAVQSKFHNFSGFEYKFKKANFVGSYSTHIHDKRRYWQDMMFKLSSQILGLDIYDRNSERKSDIYRYPNIYCANIFPSIEYHKTADVYKNYLVSLNVNTIENSPTMFSRRLIEILACGRIAVTNDTPAIENYFKDYLYSFRDEYELEDILYKINKFGMDKITKDKLKSAAEYIANNHTWSHRLEEIKNIIGLR</sequence>
<reference evidence="2 3" key="1">
    <citation type="submission" date="2015-11" db="EMBL/GenBank/DDBJ databases">
        <authorList>
            <consortium name="Pathogen Informatics"/>
        </authorList>
    </citation>
    <scope>NUCLEOTIDE SEQUENCE [LARGE SCALE GENOMIC DNA]</scope>
    <source>
        <strain evidence="2 3">006A-0191</strain>
    </source>
</reference>
<organism evidence="2 3">
    <name type="scientific">Campylobacter hyointestinalis subsp. hyointestinalis</name>
    <dbReference type="NCBI Taxonomy" id="91352"/>
    <lineage>
        <taxon>Bacteria</taxon>
        <taxon>Pseudomonadati</taxon>
        <taxon>Campylobacterota</taxon>
        <taxon>Epsilonproteobacteria</taxon>
        <taxon>Campylobacterales</taxon>
        <taxon>Campylobacteraceae</taxon>
        <taxon>Campylobacter</taxon>
    </lineage>
</organism>
<proteinExistence type="predicted"/>
<comment type="caution">
    <text evidence="2">The sequence shown here is derived from an EMBL/GenBank/DDBJ whole genome shotgun (WGS) entry which is preliminary data.</text>
</comment>
<protein>
    <submittedName>
        <fullName evidence="2">Uncharacterized protein conserved in bacteria</fullName>
    </submittedName>
</protein>
<feature type="domain" description="Spore protein YkvP/CgeB glycosyl transferase-like" evidence="1">
    <location>
        <begin position="232"/>
        <end position="342"/>
    </location>
</feature>